<keyword evidence="3" id="KW-1185">Reference proteome</keyword>
<accession>A0A2G4T126</accession>
<evidence type="ECO:0000256" key="1">
    <source>
        <dbReference type="SAM" id="MobiDB-lite"/>
    </source>
</evidence>
<dbReference type="RefSeq" id="XP_023468412.1">
    <property type="nucleotide sequence ID" value="XM_023608361.1"/>
</dbReference>
<proteinExistence type="predicted"/>
<protein>
    <submittedName>
        <fullName evidence="2">Uncharacterized protein</fullName>
    </submittedName>
</protein>
<dbReference type="EMBL" id="KZ303845">
    <property type="protein sequence ID" value="PHZ14704.1"/>
    <property type="molecule type" value="Genomic_DNA"/>
</dbReference>
<feature type="compositionally biased region" description="Basic and acidic residues" evidence="1">
    <location>
        <begin position="30"/>
        <end position="39"/>
    </location>
</feature>
<gene>
    <name evidence="2" type="ORF">RHIMIDRAFT_235466</name>
</gene>
<evidence type="ECO:0000313" key="3">
    <source>
        <dbReference type="Proteomes" id="UP000242254"/>
    </source>
</evidence>
<organism evidence="2 3">
    <name type="scientific">Rhizopus microsporus ATCC 52813</name>
    <dbReference type="NCBI Taxonomy" id="1340429"/>
    <lineage>
        <taxon>Eukaryota</taxon>
        <taxon>Fungi</taxon>
        <taxon>Fungi incertae sedis</taxon>
        <taxon>Mucoromycota</taxon>
        <taxon>Mucoromycotina</taxon>
        <taxon>Mucoromycetes</taxon>
        <taxon>Mucorales</taxon>
        <taxon>Mucorineae</taxon>
        <taxon>Rhizopodaceae</taxon>
        <taxon>Rhizopus</taxon>
    </lineage>
</organism>
<reference evidence="2 3" key="1">
    <citation type="journal article" date="2016" name="Proc. Natl. Acad. Sci. U.S.A.">
        <title>Lipid metabolic changes in an early divergent fungus govern the establishment of a mutualistic symbiosis with endobacteria.</title>
        <authorList>
            <person name="Lastovetsky O.A."/>
            <person name="Gaspar M.L."/>
            <person name="Mondo S.J."/>
            <person name="LaButti K.M."/>
            <person name="Sandor L."/>
            <person name="Grigoriev I.V."/>
            <person name="Henry S.A."/>
            <person name="Pawlowska T.E."/>
        </authorList>
    </citation>
    <scope>NUCLEOTIDE SEQUENCE [LARGE SCALE GENOMIC DNA]</scope>
    <source>
        <strain evidence="2 3">ATCC 52813</strain>
    </source>
</reference>
<evidence type="ECO:0000313" key="2">
    <source>
        <dbReference type="EMBL" id="PHZ14704.1"/>
    </source>
</evidence>
<dbReference type="Proteomes" id="UP000242254">
    <property type="component" value="Unassembled WGS sequence"/>
</dbReference>
<feature type="region of interest" description="Disordered" evidence="1">
    <location>
        <begin position="20"/>
        <end position="46"/>
    </location>
</feature>
<name>A0A2G4T126_RHIZD</name>
<sequence>MDEDGNECVQTQVDEKAHPLDNITGFNTHSELKPSEKPTKPKVVKVESSASTNKVYEKGLTAGKAAKLLNIPRRTAYSWYEKD</sequence>
<dbReference type="AlphaFoldDB" id="A0A2G4T126"/>
<dbReference type="GeneID" id="35439351"/>